<organism evidence="1 2">
    <name type="scientific">Clostridium faecium</name>
    <dbReference type="NCBI Taxonomy" id="2762223"/>
    <lineage>
        <taxon>Bacteria</taxon>
        <taxon>Bacillati</taxon>
        <taxon>Bacillota</taxon>
        <taxon>Clostridia</taxon>
        <taxon>Eubacteriales</taxon>
        <taxon>Clostridiaceae</taxon>
        <taxon>Clostridium</taxon>
    </lineage>
</organism>
<dbReference type="InterPro" id="IPR013321">
    <property type="entry name" value="Arc_rbn_hlx_hlx"/>
</dbReference>
<dbReference type="SUPFAM" id="SSF47598">
    <property type="entry name" value="Ribbon-helix-helix"/>
    <property type="match status" value="1"/>
</dbReference>
<evidence type="ECO:0008006" key="3">
    <source>
        <dbReference type="Google" id="ProtNLM"/>
    </source>
</evidence>
<comment type="caution">
    <text evidence="1">The sequence shown here is derived from an EMBL/GenBank/DDBJ whole genome shotgun (WGS) entry which is preliminary data.</text>
</comment>
<evidence type="ECO:0000313" key="1">
    <source>
        <dbReference type="EMBL" id="MBD8045803.1"/>
    </source>
</evidence>
<evidence type="ECO:0000313" key="2">
    <source>
        <dbReference type="Proteomes" id="UP000627166"/>
    </source>
</evidence>
<accession>A0ABR8YP63</accession>
<dbReference type="Proteomes" id="UP000627166">
    <property type="component" value="Unassembled WGS sequence"/>
</dbReference>
<proteinExistence type="predicted"/>
<dbReference type="RefSeq" id="WP_191738778.1">
    <property type="nucleotide sequence ID" value="NZ_JACSQB010000018.1"/>
</dbReference>
<protein>
    <recommendedName>
        <fullName evidence="3">Ribbon-helix-helix protein, CopG family</fullName>
    </recommendedName>
</protein>
<reference evidence="1 2" key="1">
    <citation type="submission" date="2020-08" db="EMBL/GenBank/DDBJ databases">
        <title>A Genomic Blueprint of the Chicken Gut Microbiome.</title>
        <authorList>
            <person name="Gilroy R."/>
            <person name="Ravi A."/>
            <person name="Getino M."/>
            <person name="Pursley I."/>
            <person name="Horton D.L."/>
            <person name="Alikhan N.-F."/>
            <person name="Baker D."/>
            <person name="Gharbi K."/>
            <person name="Hall N."/>
            <person name="Watson M."/>
            <person name="Adriaenssens E.M."/>
            <person name="Foster-Nyarko E."/>
            <person name="Jarju S."/>
            <person name="Secka A."/>
            <person name="Antonio M."/>
            <person name="Oren A."/>
            <person name="Chaudhuri R."/>
            <person name="La Ragione R.M."/>
            <person name="Hildebrand F."/>
            <person name="Pallen M.J."/>
        </authorList>
    </citation>
    <scope>NUCLEOTIDE SEQUENCE [LARGE SCALE GENOMIC DNA]</scope>
    <source>
        <strain evidence="1 2">N37</strain>
    </source>
</reference>
<keyword evidence="2" id="KW-1185">Reference proteome</keyword>
<dbReference type="EMBL" id="JACSQB010000018">
    <property type="protein sequence ID" value="MBD8045803.1"/>
    <property type="molecule type" value="Genomic_DNA"/>
</dbReference>
<dbReference type="InterPro" id="IPR010985">
    <property type="entry name" value="Ribbon_hlx_hlx"/>
</dbReference>
<dbReference type="Gene3D" id="1.10.1220.10">
    <property type="entry name" value="Met repressor-like"/>
    <property type="match status" value="1"/>
</dbReference>
<sequence length="92" mass="10688">MEIKIRGLSKETVAKIDELAKQKGLSRNEYLKGHLETFSNSNKLLEVESRYSILMQKTLKVLNYNTLALNKFLQTNLIDLEEVAKKNYKENI</sequence>
<name>A0ABR8YP63_9CLOT</name>
<gene>
    <name evidence="1" type="ORF">H9637_01895</name>
</gene>